<sequence>MIMFGRLFISTPDLPFRLRHDIPLAKYDRSTFYLPQEAAGYTDYPFCKEFAQEQEGNGDNQSSMVEENYVYPRFLTVPLLPFFPTPHSGQHGNSTATTRQQTRQHVRGQANSMLAISVKRQRKLKMKKKKYKKLMRRTRNERRKLDRV</sequence>
<comment type="caution">
    <text evidence="1">The sequence shown here is derived from an EMBL/GenBank/DDBJ whole genome shotgun (WGS) entry which is preliminary data.</text>
</comment>
<organism evidence="1 2">
    <name type="scientific">Xylaria curta</name>
    <dbReference type="NCBI Taxonomy" id="42375"/>
    <lineage>
        <taxon>Eukaryota</taxon>
        <taxon>Fungi</taxon>
        <taxon>Dikarya</taxon>
        <taxon>Ascomycota</taxon>
        <taxon>Pezizomycotina</taxon>
        <taxon>Sordariomycetes</taxon>
        <taxon>Xylariomycetidae</taxon>
        <taxon>Xylariales</taxon>
        <taxon>Xylariaceae</taxon>
        <taxon>Xylaria</taxon>
    </lineage>
</organism>
<gene>
    <name evidence="1" type="ORF">NUW58_g10365</name>
</gene>
<accession>A0ACC1MN65</accession>
<protein>
    <submittedName>
        <fullName evidence="1">Uncharacterized protein</fullName>
    </submittedName>
</protein>
<evidence type="ECO:0000313" key="1">
    <source>
        <dbReference type="EMBL" id="KAJ2967791.1"/>
    </source>
</evidence>
<evidence type="ECO:0000313" key="2">
    <source>
        <dbReference type="Proteomes" id="UP001143856"/>
    </source>
</evidence>
<dbReference type="EMBL" id="JAPDGR010004555">
    <property type="protein sequence ID" value="KAJ2967791.1"/>
    <property type="molecule type" value="Genomic_DNA"/>
</dbReference>
<name>A0ACC1MN65_9PEZI</name>
<keyword evidence="2" id="KW-1185">Reference proteome</keyword>
<dbReference type="Proteomes" id="UP001143856">
    <property type="component" value="Unassembled WGS sequence"/>
</dbReference>
<reference evidence="1" key="1">
    <citation type="submission" date="2022-10" db="EMBL/GenBank/DDBJ databases">
        <title>Genome Sequence of Xylaria curta.</title>
        <authorList>
            <person name="Buettner E."/>
        </authorList>
    </citation>
    <scope>NUCLEOTIDE SEQUENCE</scope>
    <source>
        <strain evidence="1">Babe10</strain>
    </source>
</reference>
<proteinExistence type="predicted"/>